<dbReference type="Proteomes" id="UP001554567">
    <property type="component" value="Unassembled WGS sequence"/>
</dbReference>
<name>A0ABV3N6U5_9GAMM</name>
<keyword evidence="1" id="KW-0175">Coiled coil</keyword>
<keyword evidence="4" id="KW-1185">Reference proteome</keyword>
<comment type="caution">
    <text evidence="3">The sequence shown here is derived from an EMBL/GenBank/DDBJ whole genome shotgun (WGS) entry which is preliminary data.</text>
</comment>
<protein>
    <submittedName>
        <fullName evidence="3">RAQPRD family integrative conjugative element protein</fullName>
    </submittedName>
</protein>
<feature type="coiled-coil region" evidence="1">
    <location>
        <begin position="32"/>
        <end position="59"/>
    </location>
</feature>
<reference evidence="3 4" key="1">
    <citation type="submission" date="2024-07" db="EMBL/GenBank/DDBJ databases">
        <authorList>
            <person name="Dulla G.F.J."/>
            <person name="Delorm J.G."/>
        </authorList>
    </citation>
    <scope>NUCLEOTIDE SEQUENCE [LARGE SCALE GENOMIC DNA]</scope>
    <source>
        <strain evidence="3 4">JGD 233</strain>
    </source>
</reference>
<evidence type="ECO:0000313" key="4">
    <source>
        <dbReference type="Proteomes" id="UP001554567"/>
    </source>
</evidence>
<dbReference type="Pfam" id="PF09686">
    <property type="entry name" value="Plasmid_RAQPRD"/>
    <property type="match status" value="1"/>
</dbReference>
<evidence type="ECO:0000256" key="2">
    <source>
        <dbReference type="SAM" id="MobiDB-lite"/>
    </source>
</evidence>
<feature type="region of interest" description="Disordered" evidence="2">
    <location>
        <begin position="96"/>
        <end position="115"/>
    </location>
</feature>
<dbReference type="NCBIfam" id="TIGR01690">
    <property type="entry name" value="ICE_RAQPRD"/>
    <property type="match status" value="1"/>
</dbReference>
<organism evidence="3 4">
    <name type="scientific">Erwinia papayae</name>
    <dbReference type="NCBI Taxonomy" id="206499"/>
    <lineage>
        <taxon>Bacteria</taxon>
        <taxon>Pseudomonadati</taxon>
        <taxon>Pseudomonadota</taxon>
        <taxon>Gammaproteobacteria</taxon>
        <taxon>Enterobacterales</taxon>
        <taxon>Erwiniaceae</taxon>
        <taxon>Erwinia</taxon>
    </lineage>
</organism>
<evidence type="ECO:0000313" key="3">
    <source>
        <dbReference type="EMBL" id="MEW5291559.1"/>
    </source>
</evidence>
<proteinExistence type="predicted"/>
<dbReference type="InterPro" id="IPR019110">
    <property type="entry name" value="Uncharacterised_RAQPRD"/>
</dbReference>
<evidence type="ECO:0000256" key="1">
    <source>
        <dbReference type="SAM" id="Coils"/>
    </source>
</evidence>
<accession>A0ABV3N6U5</accession>
<dbReference type="EMBL" id="JBFKZN010000014">
    <property type="protein sequence ID" value="MEW5291559.1"/>
    <property type="molecule type" value="Genomic_DNA"/>
</dbReference>
<dbReference type="RefSeq" id="WP_367168570.1">
    <property type="nucleotide sequence ID" value="NZ_JBFKZN010000014.1"/>
</dbReference>
<gene>
    <name evidence="3" type="ORF">ABW286_20670</name>
</gene>
<sequence>MNPPLKTRNRWHRIAGTACLIVVTILASAFARASERDELATVQRQLDQVQLSLERARVNAAQADPAEGGRYFFDYRQATSDLNTIRSGIDHYLAPSRAQPRDTSYVGGNYRRERP</sequence>